<sequence length="203" mass="21486">MSLRHLGLAASGFAVFLLVLAALGTPLQAGFDATLSHWLYDRRPFMVTLALLFGWAGSFSGSVPIALAAGWLLRRAGRIAWPGLPVLVVASWLVNAAIKFVVNRPRPALEHLMSVQGPSFPSGHAMAAMTLFGALGWLLGRRWPHARVAVVTVAAALVLAGGLARLVLGVHYGSDVLAGYAVGTVLLAVYFHLGARAPARLHR</sequence>
<dbReference type="PANTHER" id="PTHR14969:SF13">
    <property type="entry name" value="AT30094P"/>
    <property type="match status" value="1"/>
</dbReference>
<proteinExistence type="predicted"/>
<evidence type="ECO:0000259" key="2">
    <source>
        <dbReference type="SMART" id="SM00014"/>
    </source>
</evidence>
<dbReference type="Gene3D" id="1.20.144.10">
    <property type="entry name" value="Phosphatidic acid phosphatase type 2/haloperoxidase"/>
    <property type="match status" value="1"/>
</dbReference>
<organism evidence="3 4">
    <name type="scientific">Jeongeupia chitinilytica</name>
    <dbReference type="NCBI Taxonomy" id="1041641"/>
    <lineage>
        <taxon>Bacteria</taxon>
        <taxon>Pseudomonadati</taxon>
        <taxon>Pseudomonadota</taxon>
        <taxon>Betaproteobacteria</taxon>
        <taxon>Neisseriales</taxon>
        <taxon>Chitinibacteraceae</taxon>
        <taxon>Jeongeupia</taxon>
    </lineage>
</organism>
<gene>
    <name evidence="3" type="ORF">GCM10007350_25150</name>
</gene>
<reference evidence="4" key="1">
    <citation type="journal article" date="2019" name="Int. J. Syst. Evol. Microbiol.">
        <title>The Global Catalogue of Microorganisms (GCM) 10K type strain sequencing project: providing services to taxonomists for standard genome sequencing and annotation.</title>
        <authorList>
            <consortium name="The Broad Institute Genomics Platform"/>
            <consortium name="The Broad Institute Genome Sequencing Center for Infectious Disease"/>
            <person name="Wu L."/>
            <person name="Ma J."/>
        </authorList>
    </citation>
    <scope>NUCLEOTIDE SEQUENCE [LARGE SCALE GENOMIC DNA]</scope>
    <source>
        <strain evidence="4">KCTC 23701</strain>
    </source>
</reference>
<evidence type="ECO:0000313" key="3">
    <source>
        <dbReference type="EMBL" id="GHD65039.1"/>
    </source>
</evidence>
<comment type="caution">
    <text evidence="3">The sequence shown here is derived from an EMBL/GenBank/DDBJ whole genome shotgun (WGS) entry which is preliminary data.</text>
</comment>
<dbReference type="RefSeq" id="WP_189461231.1">
    <property type="nucleotide sequence ID" value="NZ_BMYO01000006.1"/>
</dbReference>
<dbReference type="Pfam" id="PF01569">
    <property type="entry name" value="PAP2"/>
    <property type="match status" value="1"/>
</dbReference>
<dbReference type="InterPro" id="IPR036938">
    <property type="entry name" value="PAP2/HPO_sf"/>
</dbReference>
<dbReference type="PANTHER" id="PTHR14969">
    <property type="entry name" value="SPHINGOSINE-1-PHOSPHATE PHOSPHOHYDROLASE"/>
    <property type="match status" value="1"/>
</dbReference>
<dbReference type="Proteomes" id="UP000604737">
    <property type="component" value="Unassembled WGS sequence"/>
</dbReference>
<evidence type="ECO:0000313" key="4">
    <source>
        <dbReference type="Proteomes" id="UP000604737"/>
    </source>
</evidence>
<protein>
    <submittedName>
        <fullName evidence="3">Phosphatase PAP2 family protein</fullName>
    </submittedName>
</protein>
<feature type="transmembrane region" description="Helical" evidence="1">
    <location>
        <begin position="45"/>
        <end position="72"/>
    </location>
</feature>
<keyword evidence="4" id="KW-1185">Reference proteome</keyword>
<feature type="transmembrane region" description="Helical" evidence="1">
    <location>
        <begin position="122"/>
        <end position="139"/>
    </location>
</feature>
<dbReference type="SUPFAM" id="SSF48317">
    <property type="entry name" value="Acid phosphatase/Vanadium-dependent haloperoxidase"/>
    <property type="match status" value="1"/>
</dbReference>
<feature type="transmembrane region" description="Helical" evidence="1">
    <location>
        <begin position="148"/>
        <end position="170"/>
    </location>
</feature>
<name>A0ABQ3H130_9NEIS</name>
<feature type="domain" description="Phosphatidic acid phosphatase type 2/haloperoxidase" evidence="2">
    <location>
        <begin position="76"/>
        <end position="191"/>
    </location>
</feature>
<keyword evidence="1" id="KW-1133">Transmembrane helix</keyword>
<accession>A0ABQ3H130</accession>
<dbReference type="EMBL" id="BMYO01000006">
    <property type="protein sequence ID" value="GHD65039.1"/>
    <property type="molecule type" value="Genomic_DNA"/>
</dbReference>
<feature type="transmembrane region" description="Helical" evidence="1">
    <location>
        <begin position="79"/>
        <end position="102"/>
    </location>
</feature>
<evidence type="ECO:0000256" key="1">
    <source>
        <dbReference type="SAM" id="Phobius"/>
    </source>
</evidence>
<feature type="transmembrane region" description="Helical" evidence="1">
    <location>
        <begin position="176"/>
        <end position="193"/>
    </location>
</feature>
<keyword evidence="1" id="KW-0812">Transmembrane</keyword>
<keyword evidence="1" id="KW-0472">Membrane</keyword>
<dbReference type="SMART" id="SM00014">
    <property type="entry name" value="acidPPc"/>
    <property type="match status" value="1"/>
</dbReference>
<dbReference type="InterPro" id="IPR000326">
    <property type="entry name" value="PAP2/HPO"/>
</dbReference>